<dbReference type="InParanoid" id="A0A4V3SIP4"/>
<dbReference type="EMBL" id="ML220122">
    <property type="protein sequence ID" value="TGZ80785.1"/>
    <property type="molecule type" value="Genomic_DNA"/>
</dbReference>
<reference evidence="1 2" key="1">
    <citation type="submission" date="2019-04" db="EMBL/GenBank/DDBJ databases">
        <title>Comparative genomics and transcriptomics to analyze fruiting body development in filamentous ascomycetes.</title>
        <authorList>
            <consortium name="DOE Joint Genome Institute"/>
            <person name="Lutkenhaus R."/>
            <person name="Traeger S."/>
            <person name="Breuer J."/>
            <person name="Kuo A."/>
            <person name="Lipzen A."/>
            <person name="Pangilinan J."/>
            <person name="Dilworth D."/>
            <person name="Sandor L."/>
            <person name="Poggeler S."/>
            <person name="Barry K."/>
            <person name="Grigoriev I.V."/>
            <person name="Nowrousian M."/>
        </authorList>
    </citation>
    <scope>NUCLEOTIDE SEQUENCE [LARGE SCALE GENOMIC DNA]</scope>
    <source>
        <strain evidence="1 2">CBS 389.68</strain>
    </source>
</reference>
<name>A0A4V3SIP4_9PEZI</name>
<dbReference type="AlphaFoldDB" id="A0A4V3SIP4"/>
<organism evidence="1 2">
    <name type="scientific">Ascodesmis nigricans</name>
    <dbReference type="NCBI Taxonomy" id="341454"/>
    <lineage>
        <taxon>Eukaryota</taxon>
        <taxon>Fungi</taxon>
        <taxon>Dikarya</taxon>
        <taxon>Ascomycota</taxon>
        <taxon>Pezizomycotina</taxon>
        <taxon>Pezizomycetes</taxon>
        <taxon>Pezizales</taxon>
        <taxon>Ascodesmidaceae</taxon>
        <taxon>Ascodesmis</taxon>
    </lineage>
</organism>
<keyword evidence="2" id="KW-1185">Reference proteome</keyword>
<evidence type="ECO:0000313" key="1">
    <source>
        <dbReference type="EMBL" id="TGZ80785.1"/>
    </source>
</evidence>
<sequence length="156" mass="17500">MATEFMPSCSPPIYTISSEREIVAWIWYRLTAHCTLVDVSVRFKNLSDAIAEEVMASVGTTTAALPDHARDRAMMLKSWRRPAQAGRRGVEMGRRSVMYLNGVDDSTLVIRTHFTVCRFEELFERMPVALLEPEEIRIEHDGVGVSTRAVGLLGSV</sequence>
<dbReference type="Proteomes" id="UP000298138">
    <property type="component" value="Unassembled WGS sequence"/>
</dbReference>
<proteinExistence type="predicted"/>
<protein>
    <submittedName>
        <fullName evidence="1">Uncharacterized protein</fullName>
    </submittedName>
</protein>
<evidence type="ECO:0000313" key="2">
    <source>
        <dbReference type="Proteomes" id="UP000298138"/>
    </source>
</evidence>
<gene>
    <name evidence="1" type="ORF">EX30DRAFT_349028</name>
</gene>
<accession>A0A4V3SIP4</accession>